<dbReference type="AlphaFoldDB" id="A0A158P4J9"/>
<dbReference type="Proteomes" id="UP000015104">
    <property type="component" value="Unassembled WGS sequence"/>
</dbReference>
<proteinExistence type="predicted"/>
<name>A0A158P4J9_TETUR</name>
<evidence type="ECO:0000313" key="2">
    <source>
        <dbReference type="Proteomes" id="UP000015104"/>
    </source>
</evidence>
<keyword evidence="2" id="KW-1185">Reference proteome</keyword>
<protein>
    <submittedName>
        <fullName evidence="1">Uncharacterized protein</fullName>
    </submittedName>
</protein>
<dbReference type="EnsemblMetazoa" id="tetur04g09649.1">
    <property type="protein sequence ID" value="tetur04g09649.1"/>
    <property type="gene ID" value="tetur04g09649"/>
</dbReference>
<organism evidence="1 2">
    <name type="scientific">Tetranychus urticae</name>
    <name type="common">Two-spotted spider mite</name>
    <dbReference type="NCBI Taxonomy" id="32264"/>
    <lineage>
        <taxon>Eukaryota</taxon>
        <taxon>Metazoa</taxon>
        <taxon>Ecdysozoa</taxon>
        <taxon>Arthropoda</taxon>
        <taxon>Chelicerata</taxon>
        <taxon>Arachnida</taxon>
        <taxon>Acari</taxon>
        <taxon>Acariformes</taxon>
        <taxon>Trombidiformes</taxon>
        <taxon>Prostigmata</taxon>
        <taxon>Eleutherengona</taxon>
        <taxon>Raphignathae</taxon>
        <taxon>Tetranychoidea</taxon>
        <taxon>Tetranychidae</taxon>
        <taxon>Tetranychus</taxon>
    </lineage>
</organism>
<dbReference type="EMBL" id="CAEY01001369">
    <property type="status" value="NOT_ANNOTATED_CDS"/>
    <property type="molecule type" value="Genomic_DNA"/>
</dbReference>
<accession>A0A158P4J9</accession>
<sequence>MISGPDLSKTIWNDYFGRNRFLPRSNPTISSMFISSPVIFNTPDHFESIAELSSVGSNGDDKSQSFIQN</sequence>
<reference evidence="1" key="2">
    <citation type="submission" date="2016-04" db="UniProtKB">
        <authorList>
            <consortium name="EnsemblMetazoa"/>
        </authorList>
    </citation>
    <scope>IDENTIFICATION</scope>
</reference>
<reference evidence="2" key="1">
    <citation type="submission" date="2011-08" db="EMBL/GenBank/DDBJ databases">
        <authorList>
            <person name="Rombauts S."/>
        </authorList>
    </citation>
    <scope>NUCLEOTIDE SEQUENCE</scope>
    <source>
        <strain evidence="2">London</strain>
    </source>
</reference>
<evidence type="ECO:0000313" key="1">
    <source>
        <dbReference type="EnsemblMetazoa" id="tetur04g09649.1"/>
    </source>
</evidence>